<evidence type="ECO:0000313" key="2">
    <source>
        <dbReference type="Proteomes" id="UP000321570"/>
    </source>
</evidence>
<sequence length="108" mass="11970">MKENSNVRLQEMATGVKIANLTCDSVLSDSDAMPVDLVHKMSASVSQPIQFVSQLNPCRTETFITLSTLSGLASPQQSPFKQYRWKRYIKKAVAHKSPPVPPNRPPTT</sequence>
<organism evidence="1 2">
    <name type="scientific">Hymenolepis diminuta</name>
    <name type="common">Rat tapeworm</name>
    <dbReference type="NCBI Taxonomy" id="6216"/>
    <lineage>
        <taxon>Eukaryota</taxon>
        <taxon>Metazoa</taxon>
        <taxon>Spiralia</taxon>
        <taxon>Lophotrochozoa</taxon>
        <taxon>Platyhelminthes</taxon>
        <taxon>Cestoda</taxon>
        <taxon>Eucestoda</taxon>
        <taxon>Cyclophyllidea</taxon>
        <taxon>Hymenolepididae</taxon>
        <taxon>Hymenolepis</taxon>
    </lineage>
</organism>
<gene>
    <name evidence="1" type="ORF">WMSIL1_LOCUS12991</name>
</gene>
<dbReference type="AlphaFoldDB" id="A0A564Z8I1"/>
<proteinExistence type="predicted"/>
<keyword evidence="2" id="KW-1185">Reference proteome</keyword>
<dbReference type="EMBL" id="CABIJS010000677">
    <property type="protein sequence ID" value="VUZ55094.1"/>
    <property type="molecule type" value="Genomic_DNA"/>
</dbReference>
<accession>A0A564Z8I1</accession>
<dbReference type="Proteomes" id="UP000321570">
    <property type="component" value="Unassembled WGS sequence"/>
</dbReference>
<evidence type="ECO:0000313" key="1">
    <source>
        <dbReference type="EMBL" id="VUZ55094.1"/>
    </source>
</evidence>
<name>A0A564Z8I1_HYMDI</name>
<protein>
    <submittedName>
        <fullName evidence="1">Uncharacterized protein</fullName>
    </submittedName>
</protein>
<reference evidence="1 2" key="1">
    <citation type="submission" date="2019-07" db="EMBL/GenBank/DDBJ databases">
        <authorList>
            <person name="Jastrzebski P J."/>
            <person name="Paukszto L."/>
            <person name="Jastrzebski P J."/>
        </authorList>
    </citation>
    <scope>NUCLEOTIDE SEQUENCE [LARGE SCALE GENOMIC DNA]</scope>
    <source>
        <strain evidence="1 2">WMS-il1</strain>
    </source>
</reference>